<dbReference type="Gene3D" id="3.40.50.720">
    <property type="entry name" value="NAD(P)-binding Rossmann-like Domain"/>
    <property type="match status" value="1"/>
</dbReference>
<evidence type="ECO:0000256" key="2">
    <source>
        <dbReference type="ARBA" id="ARBA00022857"/>
    </source>
</evidence>
<dbReference type="Proteomes" id="UP001172083">
    <property type="component" value="Unassembled WGS sequence"/>
</dbReference>
<evidence type="ECO:0000313" key="5">
    <source>
        <dbReference type="EMBL" id="MDN5216282.1"/>
    </source>
</evidence>
<dbReference type="EMBL" id="JAUJEB010000008">
    <property type="protein sequence ID" value="MDN5216282.1"/>
    <property type="molecule type" value="Genomic_DNA"/>
</dbReference>
<evidence type="ECO:0000256" key="1">
    <source>
        <dbReference type="ARBA" id="ARBA00006484"/>
    </source>
</evidence>
<gene>
    <name evidence="5" type="ORF">QQ020_29710</name>
</gene>
<dbReference type="InterPro" id="IPR036291">
    <property type="entry name" value="NAD(P)-bd_dom_sf"/>
</dbReference>
<dbReference type="PRINTS" id="PR00081">
    <property type="entry name" value="GDHRDH"/>
</dbReference>
<evidence type="ECO:0000256" key="4">
    <source>
        <dbReference type="RuleBase" id="RU000363"/>
    </source>
</evidence>
<keyword evidence="2" id="KW-0521">NADP</keyword>
<protein>
    <submittedName>
        <fullName evidence="5">SDR family oxidoreductase</fullName>
        <ecNumber evidence="5">1.-.-.-</ecNumber>
    </submittedName>
</protein>
<reference evidence="5" key="1">
    <citation type="submission" date="2023-06" db="EMBL/GenBank/DDBJ databases">
        <title>Genomic of Agaribacillus aureum.</title>
        <authorList>
            <person name="Wang G."/>
        </authorList>
    </citation>
    <scope>NUCLEOTIDE SEQUENCE</scope>
    <source>
        <strain evidence="5">BMA12</strain>
    </source>
</reference>
<evidence type="ECO:0000256" key="3">
    <source>
        <dbReference type="ARBA" id="ARBA00023002"/>
    </source>
</evidence>
<accession>A0ABT8LES7</accession>
<proteinExistence type="inferred from homology"/>
<dbReference type="SUPFAM" id="SSF51735">
    <property type="entry name" value="NAD(P)-binding Rossmann-fold domains"/>
    <property type="match status" value="1"/>
</dbReference>
<dbReference type="InterPro" id="IPR020904">
    <property type="entry name" value="Sc_DH/Rdtase_CS"/>
</dbReference>
<dbReference type="RefSeq" id="WP_346761619.1">
    <property type="nucleotide sequence ID" value="NZ_JAUJEB010000008.1"/>
</dbReference>
<organism evidence="5 6">
    <name type="scientific">Agaribacillus aureus</name>
    <dbReference type="NCBI Taxonomy" id="3051825"/>
    <lineage>
        <taxon>Bacteria</taxon>
        <taxon>Pseudomonadati</taxon>
        <taxon>Bacteroidota</taxon>
        <taxon>Cytophagia</taxon>
        <taxon>Cytophagales</taxon>
        <taxon>Splendidivirgaceae</taxon>
        <taxon>Agaribacillus</taxon>
    </lineage>
</organism>
<evidence type="ECO:0000313" key="6">
    <source>
        <dbReference type="Proteomes" id="UP001172083"/>
    </source>
</evidence>
<comment type="similarity">
    <text evidence="1 4">Belongs to the short-chain dehydrogenases/reductases (SDR) family.</text>
</comment>
<dbReference type="PANTHER" id="PTHR43391">
    <property type="entry name" value="RETINOL DEHYDROGENASE-RELATED"/>
    <property type="match status" value="1"/>
</dbReference>
<dbReference type="PANTHER" id="PTHR43391:SF14">
    <property type="entry name" value="DEHYDROGENASE_REDUCTASE SDR FAMILY PROTEIN 7-LIKE"/>
    <property type="match status" value="1"/>
</dbReference>
<name>A0ABT8LES7_9BACT</name>
<sequence length="235" mass="25954">MKIENSRIIITGGSLGIGKATAKLLIDQGAKVVITGRDEKRLRTTVKEIGAFPVVANVSDVSDIKRTYEEAMGYLGGLDCLINNAGIGHFPLLSDITVEDFQEVYMTNVFGAALMAQVAAEIFKSQKYGNIINIGSTAAKKGFERGTIYASSKFALRGMTECWQVELRKFNVRVMLINPSEVTTAFNSQDRVERGEEIKKLRSQEIAHSIVSALQMDNRGFIPELTVWATNPWED</sequence>
<dbReference type="InterPro" id="IPR002347">
    <property type="entry name" value="SDR_fam"/>
</dbReference>
<dbReference type="Pfam" id="PF00106">
    <property type="entry name" value="adh_short"/>
    <property type="match status" value="1"/>
</dbReference>
<keyword evidence="3 5" id="KW-0560">Oxidoreductase</keyword>
<keyword evidence="6" id="KW-1185">Reference proteome</keyword>
<dbReference type="GO" id="GO:0016491">
    <property type="term" value="F:oxidoreductase activity"/>
    <property type="evidence" value="ECO:0007669"/>
    <property type="project" value="UniProtKB-KW"/>
</dbReference>
<dbReference type="PROSITE" id="PS00061">
    <property type="entry name" value="ADH_SHORT"/>
    <property type="match status" value="1"/>
</dbReference>
<dbReference type="PRINTS" id="PR00080">
    <property type="entry name" value="SDRFAMILY"/>
</dbReference>
<dbReference type="CDD" id="cd05233">
    <property type="entry name" value="SDR_c"/>
    <property type="match status" value="1"/>
</dbReference>
<dbReference type="EC" id="1.-.-.-" evidence="5"/>
<comment type="caution">
    <text evidence="5">The sequence shown here is derived from an EMBL/GenBank/DDBJ whole genome shotgun (WGS) entry which is preliminary data.</text>
</comment>